<dbReference type="EMBL" id="CP047650">
    <property type="protein sequence ID" value="QHJ00136.1"/>
    <property type="molecule type" value="Genomic_DNA"/>
</dbReference>
<dbReference type="AlphaFoldDB" id="A0A857JBQ3"/>
<evidence type="ECO:0000313" key="2">
    <source>
        <dbReference type="Proteomes" id="UP000464787"/>
    </source>
</evidence>
<gene>
    <name evidence="1" type="ORF">GT347_20410</name>
</gene>
<dbReference type="Proteomes" id="UP000464787">
    <property type="component" value="Chromosome"/>
</dbReference>
<accession>A0A857JBQ3</accession>
<dbReference type="KEGG" id="xyk:GT347_20410"/>
<reference evidence="1 2" key="1">
    <citation type="submission" date="2020-01" db="EMBL/GenBank/DDBJ databases">
        <title>Genome sequencing of strain KACC 21265.</title>
        <authorList>
            <person name="Heo J."/>
            <person name="Kim S.-J."/>
            <person name="Kim J.-S."/>
            <person name="Hong S.-B."/>
            <person name="Kwon S.-W."/>
        </authorList>
    </citation>
    <scope>NUCLEOTIDE SEQUENCE [LARGE SCALE GENOMIC DNA]</scope>
    <source>
        <strain evidence="1 2">KACC 21265</strain>
    </source>
</reference>
<sequence>MSNPFSAGELAGALDDLGSAAGDHPVHRRSVEPLVLDAIALLNKKFGLGNRHAVFVADLFSAAIEDEAAGALNAAFLSQMAQRLRGIDLPAGKPSFYRISGQDPESIQHSTPELPF</sequence>
<name>A0A857JBQ3_9BURK</name>
<evidence type="ECO:0000313" key="1">
    <source>
        <dbReference type="EMBL" id="QHJ00136.1"/>
    </source>
</evidence>
<dbReference type="RefSeq" id="WP_160553946.1">
    <property type="nucleotide sequence ID" value="NZ_CP047650.1"/>
</dbReference>
<protein>
    <submittedName>
        <fullName evidence="1">Uncharacterized protein</fullName>
    </submittedName>
</protein>
<organism evidence="1 2">
    <name type="scientific">Xylophilus rhododendri</name>
    <dbReference type="NCBI Taxonomy" id="2697032"/>
    <lineage>
        <taxon>Bacteria</taxon>
        <taxon>Pseudomonadati</taxon>
        <taxon>Pseudomonadota</taxon>
        <taxon>Betaproteobacteria</taxon>
        <taxon>Burkholderiales</taxon>
        <taxon>Xylophilus</taxon>
    </lineage>
</organism>
<proteinExistence type="predicted"/>
<keyword evidence="2" id="KW-1185">Reference proteome</keyword>